<evidence type="ECO:0000256" key="5">
    <source>
        <dbReference type="ARBA" id="ARBA00022676"/>
    </source>
</evidence>
<dbReference type="GO" id="GO:0008955">
    <property type="term" value="F:peptidoglycan glycosyltransferase activity"/>
    <property type="evidence" value="ECO:0007669"/>
    <property type="project" value="UniProtKB-EC"/>
</dbReference>
<evidence type="ECO:0000256" key="10">
    <source>
        <dbReference type="ARBA" id="ARBA00022989"/>
    </source>
</evidence>
<dbReference type="GO" id="GO:0051301">
    <property type="term" value="P:cell division"/>
    <property type="evidence" value="ECO:0007669"/>
    <property type="project" value="UniProtKB-KW"/>
</dbReference>
<evidence type="ECO:0000256" key="17">
    <source>
        <dbReference type="ARBA" id="ARBA00041185"/>
    </source>
</evidence>
<evidence type="ECO:0000256" key="12">
    <source>
        <dbReference type="ARBA" id="ARBA00023306"/>
    </source>
</evidence>
<dbReference type="InterPro" id="IPR013437">
    <property type="entry name" value="FtsW"/>
</dbReference>
<name>A0A5C5S3A1_9ACTN</name>
<organism evidence="24 25">
    <name type="scientific">Tsukamurella conjunctivitidis</name>
    <dbReference type="NCBI Taxonomy" id="2592068"/>
    <lineage>
        <taxon>Bacteria</taxon>
        <taxon>Bacillati</taxon>
        <taxon>Actinomycetota</taxon>
        <taxon>Actinomycetes</taxon>
        <taxon>Mycobacteriales</taxon>
        <taxon>Tsukamurellaceae</taxon>
        <taxon>Tsukamurella</taxon>
    </lineage>
</organism>
<feature type="transmembrane region" description="Helical" evidence="23">
    <location>
        <begin position="90"/>
        <end position="109"/>
    </location>
</feature>
<dbReference type="Pfam" id="PF01098">
    <property type="entry name" value="FTSW_RODA_SPOVE"/>
    <property type="match status" value="1"/>
</dbReference>
<keyword evidence="9" id="KW-0573">Peptidoglycan synthesis</keyword>
<feature type="transmembrane region" description="Helical" evidence="23">
    <location>
        <begin position="129"/>
        <end position="146"/>
    </location>
</feature>
<gene>
    <name evidence="24" type="primary">ftsW</name>
    <name evidence="24" type="ORF">FK530_07730</name>
</gene>
<evidence type="ECO:0000256" key="18">
    <source>
        <dbReference type="ARBA" id="ARBA00041418"/>
    </source>
</evidence>
<dbReference type="RefSeq" id="WP_146486456.1">
    <property type="nucleotide sequence ID" value="NZ_VIGX01000003.1"/>
</dbReference>
<evidence type="ECO:0000256" key="22">
    <source>
        <dbReference type="SAM" id="MobiDB-lite"/>
    </source>
</evidence>
<proteinExistence type="inferred from homology"/>
<comment type="subcellular location">
    <subcellularLocation>
        <location evidence="1">Cell membrane</location>
        <topology evidence="1">Multi-pass membrane protein</topology>
    </subcellularLocation>
</comment>
<dbReference type="PROSITE" id="PS00428">
    <property type="entry name" value="FTSW_RODA_SPOVE"/>
    <property type="match status" value="1"/>
</dbReference>
<evidence type="ECO:0000256" key="3">
    <source>
        <dbReference type="ARBA" id="ARBA00022475"/>
    </source>
</evidence>
<evidence type="ECO:0000256" key="7">
    <source>
        <dbReference type="ARBA" id="ARBA00022692"/>
    </source>
</evidence>
<dbReference type="GO" id="GO:0071555">
    <property type="term" value="P:cell wall organization"/>
    <property type="evidence" value="ECO:0007669"/>
    <property type="project" value="UniProtKB-KW"/>
</dbReference>
<reference evidence="24 25" key="1">
    <citation type="submission" date="2019-06" db="EMBL/GenBank/DDBJ databases">
        <title>Tsukamurella conjunctivitidis sp. nov., Tsukamurella assacharolytica sp. nov. and Tsukamurella sputae sp. nov. isolated from patients with conjunctivitis, bacteraemia (lymphoma) and respiratory infection (sputum) in Hong Kong.</title>
        <authorList>
            <person name="Teng J.L.L."/>
            <person name="Lee H.H."/>
            <person name="Fong J.Y.H."/>
            <person name="Fok K.M.N."/>
            <person name="Lau S.K.P."/>
            <person name="Woo P.C.Y."/>
        </authorList>
    </citation>
    <scope>NUCLEOTIDE SEQUENCE [LARGE SCALE GENOMIC DNA]</scope>
    <source>
        <strain evidence="24 25">HKU72</strain>
    </source>
</reference>
<keyword evidence="13" id="KW-0961">Cell wall biogenesis/degradation</keyword>
<evidence type="ECO:0000313" key="24">
    <source>
        <dbReference type="EMBL" id="TWS29422.1"/>
    </source>
</evidence>
<keyword evidence="6" id="KW-0808">Transferase</keyword>
<keyword evidence="12" id="KW-0131">Cell cycle</keyword>
<evidence type="ECO:0000256" key="6">
    <source>
        <dbReference type="ARBA" id="ARBA00022679"/>
    </source>
</evidence>
<evidence type="ECO:0000256" key="14">
    <source>
        <dbReference type="ARBA" id="ARBA00032370"/>
    </source>
</evidence>
<feature type="transmembrane region" description="Helical" evidence="23">
    <location>
        <begin position="381"/>
        <end position="405"/>
    </location>
</feature>
<dbReference type="Proteomes" id="UP000319375">
    <property type="component" value="Unassembled WGS sequence"/>
</dbReference>
<evidence type="ECO:0000256" key="4">
    <source>
        <dbReference type="ARBA" id="ARBA00022618"/>
    </source>
</evidence>
<feature type="transmembrane region" description="Helical" evidence="23">
    <location>
        <begin position="351"/>
        <end position="369"/>
    </location>
</feature>
<accession>A0A5C5S3A1</accession>
<keyword evidence="11 23" id="KW-0472">Membrane</keyword>
<feature type="transmembrane region" description="Helical" evidence="23">
    <location>
        <begin position="265"/>
        <end position="283"/>
    </location>
</feature>
<evidence type="ECO:0000256" key="16">
    <source>
        <dbReference type="ARBA" id="ARBA00038053"/>
    </source>
</evidence>
<feature type="compositionally biased region" description="Low complexity" evidence="22">
    <location>
        <begin position="45"/>
        <end position="59"/>
    </location>
</feature>
<dbReference type="PANTHER" id="PTHR30474">
    <property type="entry name" value="CELL CYCLE PROTEIN"/>
    <property type="match status" value="1"/>
</dbReference>
<comment type="caution">
    <text evidence="24">The sequence shown here is derived from an EMBL/GenBank/DDBJ whole genome shotgun (WGS) entry which is preliminary data.</text>
</comment>
<keyword evidence="8" id="KW-0133">Cell shape</keyword>
<evidence type="ECO:0000256" key="13">
    <source>
        <dbReference type="ARBA" id="ARBA00023316"/>
    </source>
</evidence>
<evidence type="ECO:0000256" key="11">
    <source>
        <dbReference type="ARBA" id="ARBA00023136"/>
    </source>
</evidence>
<dbReference type="AlphaFoldDB" id="A0A5C5S3A1"/>
<sequence length="579" mass="60753">MSRAGKAAAGSDTDPDLVPGAVNAPESTEFDAQPPETAAESTGPRGTAGARAASTARTGADVARTGASVLRGAAVGLATALRRPLASFHLVLGLTAVLTVMGLIMVLSASSVEDISATGSPWGKFTSQLIYVSLGVVAFVLALYLRPALLRRVALGGVLVSIALLAAVLVPGVGSMVGGARRWIDVGGFTLQPSEIAKVALIVWGAHLLADRGRKGNIKELLLPLGPVVVLMAALVVAEPNQSTAMIIVAVGAMLLYYAGLSSKLIASLLVVFALLGIFFALAEGYRSARVQAWLGRTDDALGANYQSNQARYSLADGGLFGVGLGNSTAKWSYLPNAHNDFIFAIIGEELGYLGAGVVILMFGILTWAGMRIARRVADPFLRLMAASITTLIALQAIINMGYVVGLLPVTGIQLPLLSAGGNSVILVLFMMGLLANAARHEPEAIAALAGGREGRTGRLLRLPKPMPYIPPRPAGRGPAPRPGRPAPARRGPSQTAPKGRTAAPPMGRTAPAAPSPYDRHPYGDENLTRRQSPRRDLPPMRPQGRGGEPWRGERAGQQRNAPRQQQRRRGQEKGRRAW</sequence>
<keyword evidence="7 23" id="KW-0812">Transmembrane</keyword>
<evidence type="ECO:0000313" key="25">
    <source>
        <dbReference type="Proteomes" id="UP000319375"/>
    </source>
</evidence>
<dbReference type="GO" id="GO:0015648">
    <property type="term" value="F:lipid-linked peptidoglycan transporter activity"/>
    <property type="evidence" value="ECO:0007669"/>
    <property type="project" value="TreeGrafter"/>
</dbReference>
<dbReference type="InterPro" id="IPR001182">
    <property type="entry name" value="FtsW/RodA"/>
</dbReference>
<dbReference type="GO" id="GO:0032153">
    <property type="term" value="C:cell division site"/>
    <property type="evidence" value="ECO:0007669"/>
    <property type="project" value="TreeGrafter"/>
</dbReference>
<feature type="compositionally biased region" description="Pro residues" evidence="22">
    <location>
        <begin position="465"/>
        <end position="486"/>
    </location>
</feature>
<evidence type="ECO:0000256" key="2">
    <source>
        <dbReference type="ARBA" id="ARBA00004752"/>
    </source>
</evidence>
<comment type="catalytic activity">
    <reaction evidence="20">
        <text>[GlcNAc-(1-&gt;4)-Mur2Ac(oyl-L-Ala-gamma-D-Glu-L-Lys-D-Ala-D-Ala)](n)-di-trans,octa-cis-undecaprenyl diphosphate + beta-D-GlcNAc-(1-&gt;4)-Mur2Ac(oyl-L-Ala-gamma-D-Glu-L-Lys-D-Ala-D-Ala)-di-trans,octa-cis-undecaprenyl diphosphate = [GlcNAc-(1-&gt;4)-Mur2Ac(oyl-L-Ala-gamma-D-Glu-L-Lys-D-Ala-D-Ala)](n+1)-di-trans,octa-cis-undecaprenyl diphosphate + di-trans,octa-cis-undecaprenyl diphosphate + H(+)</text>
        <dbReference type="Rhea" id="RHEA:23708"/>
        <dbReference type="Rhea" id="RHEA-COMP:9602"/>
        <dbReference type="Rhea" id="RHEA-COMP:9603"/>
        <dbReference type="ChEBI" id="CHEBI:15378"/>
        <dbReference type="ChEBI" id="CHEBI:58405"/>
        <dbReference type="ChEBI" id="CHEBI:60033"/>
        <dbReference type="ChEBI" id="CHEBI:78435"/>
        <dbReference type="EC" id="2.4.99.28"/>
    </reaction>
</comment>
<evidence type="ECO:0000256" key="15">
    <source>
        <dbReference type="ARBA" id="ARBA00033270"/>
    </source>
</evidence>
<dbReference type="UniPathway" id="UPA00219"/>
<feature type="transmembrane region" description="Helical" evidence="23">
    <location>
        <begin position="244"/>
        <end position="260"/>
    </location>
</feature>
<evidence type="ECO:0000256" key="1">
    <source>
        <dbReference type="ARBA" id="ARBA00004651"/>
    </source>
</evidence>
<comment type="similarity">
    <text evidence="16">Belongs to the SEDS family. FtsW subfamily.</text>
</comment>
<evidence type="ECO:0000256" key="20">
    <source>
        <dbReference type="ARBA" id="ARBA00049902"/>
    </source>
</evidence>
<feature type="compositionally biased region" description="Basic and acidic residues" evidence="22">
    <location>
        <begin position="570"/>
        <end position="579"/>
    </location>
</feature>
<feature type="transmembrane region" description="Helical" evidence="23">
    <location>
        <begin position="153"/>
        <end position="177"/>
    </location>
</feature>
<feature type="transmembrane region" description="Helical" evidence="23">
    <location>
        <begin position="221"/>
        <end position="238"/>
    </location>
</feature>
<dbReference type="NCBIfam" id="TIGR02614">
    <property type="entry name" value="ftsW"/>
    <property type="match status" value="1"/>
</dbReference>
<feature type="transmembrane region" description="Helical" evidence="23">
    <location>
        <begin position="417"/>
        <end position="436"/>
    </location>
</feature>
<evidence type="ECO:0000256" key="8">
    <source>
        <dbReference type="ARBA" id="ARBA00022960"/>
    </source>
</evidence>
<keyword evidence="25" id="KW-1185">Reference proteome</keyword>
<evidence type="ECO:0000256" key="19">
    <source>
        <dbReference type="ARBA" id="ARBA00044770"/>
    </source>
</evidence>
<feature type="region of interest" description="Disordered" evidence="22">
    <location>
        <begin position="457"/>
        <end position="579"/>
    </location>
</feature>
<dbReference type="EMBL" id="VIGX01000003">
    <property type="protein sequence ID" value="TWS29422.1"/>
    <property type="molecule type" value="Genomic_DNA"/>
</dbReference>
<keyword evidence="10 23" id="KW-1133">Transmembrane helix</keyword>
<feature type="compositionally biased region" description="Basic and acidic residues" evidence="22">
    <location>
        <begin position="518"/>
        <end position="539"/>
    </location>
</feature>
<dbReference type="PANTHER" id="PTHR30474:SF2">
    <property type="entry name" value="PEPTIDOGLYCAN GLYCOSYLTRANSFERASE FTSW-RELATED"/>
    <property type="match status" value="1"/>
</dbReference>
<evidence type="ECO:0000256" key="23">
    <source>
        <dbReference type="SAM" id="Phobius"/>
    </source>
</evidence>
<keyword evidence="3" id="KW-1003">Cell membrane</keyword>
<dbReference type="GO" id="GO:0008360">
    <property type="term" value="P:regulation of cell shape"/>
    <property type="evidence" value="ECO:0007669"/>
    <property type="project" value="UniProtKB-KW"/>
</dbReference>
<dbReference type="InterPro" id="IPR018365">
    <property type="entry name" value="Cell_cycle_FtsW-rel_CS"/>
</dbReference>
<keyword evidence="4" id="KW-0132">Cell division</keyword>
<evidence type="ECO:0000256" key="21">
    <source>
        <dbReference type="ARBA" id="ARBA00049966"/>
    </source>
</evidence>
<dbReference type="GO" id="GO:0009252">
    <property type="term" value="P:peptidoglycan biosynthetic process"/>
    <property type="evidence" value="ECO:0007669"/>
    <property type="project" value="UniProtKB-UniPathway"/>
</dbReference>
<dbReference type="EC" id="2.4.99.28" evidence="19"/>
<protein>
    <recommendedName>
        <fullName evidence="17">Probable peptidoglycan glycosyltransferase FtsW</fullName>
        <ecNumber evidence="19">2.4.99.28</ecNumber>
    </recommendedName>
    <alternativeName>
        <fullName evidence="18">Cell division protein FtsW</fullName>
    </alternativeName>
    <alternativeName>
        <fullName evidence="15">Cell wall polymerase</fullName>
    </alternativeName>
    <alternativeName>
        <fullName evidence="14">Peptidoglycan polymerase</fullName>
    </alternativeName>
</protein>
<keyword evidence="5" id="KW-0328">Glycosyltransferase</keyword>
<evidence type="ECO:0000256" key="9">
    <source>
        <dbReference type="ARBA" id="ARBA00022984"/>
    </source>
</evidence>
<dbReference type="GO" id="GO:0005886">
    <property type="term" value="C:plasma membrane"/>
    <property type="evidence" value="ECO:0007669"/>
    <property type="project" value="UniProtKB-SubCell"/>
</dbReference>
<comment type="function">
    <text evidence="21">Peptidoglycan polymerase that is essential for cell division.</text>
</comment>
<feature type="transmembrane region" description="Helical" evidence="23">
    <location>
        <begin position="189"/>
        <end position="209"/>
    </location>
</feature>
<dbReference type="OrthoDB" id="9768187at2"/>
<feature type="region of interest" description="Disordered" evidence="22">
    <location>
        <begin position="1"/>
        <end position="59"/>
    </location>
</feature>
<comment type="pathway">
    <text evidence="2">Cell wall biogenesis; peptidoglycan biosynthesis.</text>
</comment>